<proteinExistence type="predicted"/>
<evidence type="ECO:0000313" key="1">
    <source>
        <dbReference type="EMBL" id="JAD45243.1"/>
    </source>
</evidence>
<dbReference type="EMBL" id="GBRH01252652">
    <property type="protein sequence ID" value="JAD45243.1"/>
    <property type="molecule type" value="Transcribed_RNA"/>
</dbReference>
<organism evidence="1">
    <name type="scientific">Arundo donax</name>
    <name type="common">Giant reed</name>
    <name type="synonym">Donax arundinaceus</name>
    <dbReference type="NCBI Taxonomy" id="35708"/>
    <lineage>
        <taxon>Eukaryota</taxon>
        <taxon>Viridiplantae</taxon>
        <taxon>Streptophyta</taxon>
        <taxon>Embryophyta</taxon>
        <taxon>Tracheophyta</taxon>
        <taxon>Spermatophyta</taxon>
        <taxon>Magnoliopsida</taxon>
        <taxon>Liliopsida</taxon>
        <taxon>Poales</taxon>
        <taxon>Poaceae</taxon>
        <taxon>PACMAD clade</taxon>
        <taxon>Arundinoideae</taxon>
        <taxon>Arundineae</taxon>
        <taxon>Arundo</taxon>
    </lineage>
</organism>
<accession>A0A0A9A5P8</accession>
<dbReference type="AlphaFoldDB" id="A0A0A9A5P8"/>
<name>A0A0A9A5P8_ARUDO</name>
<reference evidence="1" key="1">
    <citation type="submission" date="2014-09" db="EMBL/GenBank/DDBJ databases">
        <authorList>
            <person name="Magalhaes I.L.F."/>
            <person name="Oliveira U."/>
            <person name="Santos F.R."/>
            <person name="Vidigal T.H.D.A."/>
            <person name="Brescovit A.D."/>
            <person name="Santos A.J."/>
        </authorList>
    </citation>
    <scope>NUCLEOTIDE SEQUENCE</scope>
    <source>
        <tissue evidence="1">Shoot tissue taken approximately 20 cm above the soil surface</tissue>
    </source>
</reference>
<protein>
    <submittedName>
        <fullName evidence="1">Uncharacterized protein</fullName>
    </submittedName>
</protein>
<reference evidence="1" key="2">
    <citation type="journal article" date="2015" name="Data Brief">
        <title>Shoot transcriptome of the giant reed, Arundo donax.</title>
        <authorList>
            <person name="Barrero R.A."/>
            <person name="Guerrero F.D."/>
            <person name="Moolhuijzen P."/>
            <person name="Goolsby J.A."/>
            <person name="Tidwell J."/>
            <person name="Bellgard S.E."/>
            <person name="Bellgard M.I."/>
        </authorList>
    </citation>
    <scope>NUCLEOTIDE SEQUENCE</scope>
    <source>
        <tissue evidence="1">Shoot tissue taken approximately 20 cm above the soil surface</tissue>
    </source>
</reference>
<sequence length="20" mass="2559">MPLMRSWEEEPEWAALRRRD</sequence>